<feature type="domain" description="DUF4780" evidence="2">
    <location>
        <begin position="237"/>
        <end position="412"/>
    </location>
</feature>
<dbReference type="OrthoDB" id="7903147at2759"/>
<keyword evidence="3" id="KW-1185">Reference proteome</keyword>
<evidence type="ECO:0000259" key="2">
    <source>
        <dbReference type="Pfam" id="PF16012"/>
    </source>
</evidence>
<accession>A0A6J1PRN4</accession>
<feature type="region of interest" description="Disordered" evidence="1">
    <location>
        <begin position="1"/>
        <end position="22"/>
    </location>
</feature>
<evidence type="ECO:0000313" key="3">
    <source>
        <dbReference type="Proteomes" id="UP000504618"/>
    </source>
</evidence>
<sequence length="430" mass="47108">MGNPSTSLEVAELRSDSGGGSILLDSEPTVEHLAVGTTLQASSGKMEIATPAGGASPRSISSRLEKVQIDRATDNEQSLKGGSVDCMDSDVERDLLDSEADIACQEEARSKKKEMTAAQKARKAYRNALSFLKKMDNKKDEELTTRDRDLIKLNKKKVSKFEAKQQQQKLETITEEREVARTKPAKKLQRANATVESPKPDKPNLPPSERKTVKRVRSGDGEESEAKRVKPSISFDSPEDCRIAIIDRSDPDGRMTAERWMEVETRVLLAIAELDGDSCGEVDFDGAGWQKGVKVVGCSNRKSRDFLTQVIGSCGELWQGAQLEVIQMSQLPLRKKISLWIPPPVPEGDDTVVKILGKQNKGLKTQSWRIISSAKSQNGKGKDFVFTIDDESMDTLRKSKGSIKFGLGTLKARLPNDKSSATARASGGSD</sequence>
<reference evidence="4" key="1">
    <citation type="submission" date="2025-08" db="UniProtKB">
        <authorList>
            <consortium name="RefSeq"/>
        </authorList>
    </citation>
    <scope>IDENTIFICATION</scope>
    <source>
        <tissue evidence="4">Whole body</tissue>
    </source>
</reference>
<dbReference type="RefSeq" id="XP_024871931.1">
    <property type="nucleotide sequence ID" value="XM_025016163.1"/>
</dbReference>
<evidence type="ECO:0000256" key="1">
    <source>
        <dbReference type="SAM" id="MobiDB-lite"/>
    </source>
</evidence>
<proteinExistence type="predicted"/>
<feature type="compositionally biased region" description="Basic and acidic residues" evidence="1">
    <location>
        <begin position="172"/>
        <end position="181"/>
    </location>
</feature>
<feature type="compositionally biased region" description="Basic and acidic residues" evidence="1">
    <location>
        <begin position="217"/>
        <end position="228"/>
    </location>
</feature>
<feature type="region of interest" description="Disordered" evidence="1">
    <location>
        <begin position="158"/>
        <end position="230"/>
    </location>
</feature>
<dbReference type="Pfam" id="PF16012">
    <property type="entry name" value="DUF4780"/>
    <property type="match status" value="1"/>
</dbReference>
<name>A0A6J1PRN4_9HYME</name>
<organism evidence="3 4">
    <name type="scientific">Temnothorax curvispinosus</name>
    <dbReference type="NCBI Taxonomy" id="300111"/>
    <lineage>
        <taxon>Eukaryota</taxon>
        <taxon>Metazoa</taxon>
        <taxon>Ecdysozoa</taxon>
        <taxon>Arthropoda</taxon>
        <taxon>Hexapoda</taxon>
        <taxon>Insecta</taxon>
        <taxon>Pterygota</taxon>
        <taxon>Neoptera</taxon>
        <taxon>Endopterygota</taxon>
        <taxon>Hymenoptera</taxon>
        <taxon>Apocrita</taxon>
        <taxon>Aculeata</taxon>
        <taxon>Formicoidea</taxon>
        <taxon>Formicidae</taxon>
        <taxon>Myrmicinae</taxon>
        <taxon>Temnothorax</taxon>
    </lineage>
</organism>
<dbReference type="Proteomes" id="UP000504618">
    <property type="component" value="Unplaced"/>
</dbReference>
<dbReference type="InterPro" id="IPR031961">
    <property type="entry name" value="DUF4780"/>
</dbReference>
<gene>
    <name evidence="4" type="primary">LOC112454663</name>
</gene>
<dbReference type="GeneID" id="112454663"/>
<dbReference type="AlphaFoldDB" id="A0A6J1PRN4"/>
<protein>
    <submittedName>
        <fullName evidence="4">Uncharacterized protein LOC112454663</fullName>
    </submittedName>
</protein>
<evidence type="ECO:0000313" key="4">
    <source>
        <dbReference type="RefSeq" id="XP_024871931.1"/>
    </source>
</evidence>